<dbReference type="PANTHER" id="PTHR46306">
    <property type="entry name" value="BTB/POZ DOMAIN-CONTAINING PROTEIN 9"/>
    <property type="match status" value="1"/>
</dbReference>
<evidence type="ECO:0000259" key="2">
    <source>
        <dbReference type="PROSITE" id="PS50097"/>
    </source>
</evidence>
<name>A0A6I8V7C6_DROPS</name>
<dbReference type="InterPro" id="IPR000210">
    <property type="entry name" value="BTB/POZ_dom"/>
</dbReference>
<dbReference type="GO" id="GO:0048512">
    <property type="term" value="P:circadian behavior"/>
    <property type="evidence" value="ECO:0007669"/>
    <property type="project" value="TreeGrafter"/>
</dbReference>
<evidence type="ECO:0000313" key="4">
    <source>
        <dbReference type="RefSeq" id="XP_015035341.2"/>
    </source>
</evidence>
<dbReference type="PROSITE" id="PS50097">
    <property type="entry name" value="BTB"/>
    <property type="match status" value="1"/>
</dbReference>
<dbReference type="PANTHER" id="PTHR46306:SF1">
    <property type="entry name" value="BTB_POZ DOMAIN-CONTAINING PROTEIN 9"/>
    <property type="match status" value="1"/>
</dbReference>
<dbReference type="RefSeq" id="XP_015035341.2">
    <property type="nucleotide sequence ID" value="XM_015179855.2"/>
</dbReference>
<feature type="domain" description="BTB" evidence="2">
    <location>
        <begin position="103"/>
        <end position="169"/>
    </location>
</feature>
<dbReference type="Gene3D" id="1.25.40.420">
    <property type="match status" value="1"/>
</dbReference>
<dbReference type="GO" id="GO:0005737">
    <property type="term" value="C:cytoplasm"/>
    <property type="evidence" value="ECO:0007669"/>
    <property type="project" value="TreeGrafter"/>
</dbReference>
<dbReference type="InterPro" id="IPR011333">
    <property type="entry name" value="SKP1/BTB/POZ_sf"/>
</dbReference>
<dbReference type="InterPro" id="IPR052407">
    <property type="entry name" value="BTB_POZ_domain_cont_9"/>
</dbReference>
<dbReference type="GO" id="GO:0050804">
    <property type="term" value="P:modulation of chemical synaptic transmission"/>
    <property type="evidence" value="ECO:0007669"/>
    <property type="project" value="TreeGrafter"/>
</dbReference>
<dbReference type="SMART" id="SM00875">
    <property type="entry name" value="BACK"/>
    <property type="match status" value="1"/>
</dbReference>
<dbReference type="GO" id="GO:0008344">
    <property type="term" value="P:adult locomotory behavior"/>
    <property type="evidence" value="ECO:0007669"/>
    <property type="project" value="TreeGrafter"/>
</dbReference>
<evidence type="ECO:0000313" key="3">
    <source>
        <dbReference type="Proteomes" id="UP000001819"/>
    </source>
</evidence>
<dbReference type="SUPFAM" id="SSF54695">
    <property type="entry name" value="POZ domain"/>
    <property type="match status" value="1"/>
</dbReference>
<evidence type="ECO:0000256" key="1">
    <source>
        <dbReference type="SAM" id="MobiDB-lite"/>
    </source>
</evidence>
<dbReference type="InterPro" id="IPR011705">
    <property type="entry name" value="BACK"/>
</dbReference>
<sequence>MQTVTIITEWLFNVSIRSIDIFYHSQLNIEESHKKIVLKKNKLLKKRRRRNTVTKMNSQASHATSSSTVAAKRRHTAEPVPVHIFGKQVLADMESLCMDQLFSDITFLVEDQRLPAHRMILGKRSNYFYGLLYGGMSESKQDVIRLEVPLEAFKIILGYLYSGTLPISQLDVNAIFKVLGLANMYGLLEVETAISEHLRQNLDVSNVCMILDTARQFNLADLTMKCLNFVDRNTRPLLAHESFQMLSKESLEEVLRRDTLIAHELQIFRMVCKWSSHNRNEDIKSLVSLVRLPLISLQDLLNVVHPSGIIHPDAILYAIKTAFIPSNLAYRAAVHPLVNVASETQEARRLTMKSIEIVKLKFWCIINNIGVGSTQNALSLNCTVEVACNITHWACSLHSHRTSREWTHGHFKRYAYFSHFEHPACNITTFPR</sequence>
<organism evidence="3 4">
    <name type="scientific">Drosophila pseudoobscura pseudoobscura</name>
    <name type="common">Fruit fly</name>
    <dbReference type="NCBI Taxonomy" id="46245"/>
    <lineage>
        <taxon>Eukaryota</taxon>
        <taxon>Metazoa</taxon>
        <taxon>Ecdysozoa</taxon>
        <taxon>Arthropoda</taxon>
        <taxon>Hexapoda</taxon>
        <taxon>Insecta</taxon>
        <taxon>Pterygota</taxon>
        <taxon>Neoptera</taxon>
        <taxon>Endopterygota</taxon>
        <taxon>Diptera</taxon>
        <taxon>Brachycera</taxon>
        <taxon>Muscomorpha</taxon>
        <taxon>Ephydroidea</taxon>
        <taxon>Drosophilidae</taxon>
        <taxon>Drosophila</taxon>
        <taxon>Sophophora</taxon>
    </lineage>
</organism>
<dbReference type="KEGG" id="dpo:6903403"/>
<dbReference type="Pfam" id="PF00651">
    <property type="entry name" value="BTB"/>
    <property type="match status" value="1"/>
</dbReference>
<accession>A0A6I8V7C6</accession>
<feature type="compositionally biased region" description="Low complexity" evidence="1">
    <location>
        <begin position="53"/>
        <end position="70"/>
    </location>
</feature>
<proteinExistence type="predicted"/>
<keyword evidence="3" id="KW-1185">Reference proteome</keyword>
<dbReference type="Proteomes" id="UP000001819">
    <property type="component" value="Chromosome 4"/>
</dbReference>
<feature type="region of interest" description="Disordered" evidence="1">
    <location>
        <begin position="49"/>
        <end position="72"/>
    </location>
</feature>
<reference evidence="4" key="1">
    <citation type="submission" date="2025-08" db="UniProtKB">
        <authorList>
            <consortium name="RefSeq"/>
        </authorList>
    </citation>
    <scope>IDENTIFICATION</scope>
    <source>
        <strain evidence="4">MV-25-SWS-2005</strain>
        <tissue evidence="4">Whole body</tissue>
    </source>
</reference>
<dbReference type="SMART" id="SM00225">
    <property type="entry name" value="BTB"/>
    <property type="match status" value="1"/>
</dbReference>
<dbReference type="AlphaFoldDB" id="A0A6I8V7C6"/>
<dbReference type="Pfam" id="PF07707">
    <property type="entry name" value="BACK"/>
    <property type="match status" value="1"/>
</dbReference>
<dbReference type="Gene3D" id="3.30.710.10">
    <property type="entry name" value="Potassium Channel Kv1.1, Chain A"/>
    <property type="match status" value="1"/>
</dbReference>
<dbReference type="ExpressionAtlas" id="A0A6I8V7C6">
    <property type="expression patterns" value="baseline"/>
</dbReference>
<protein>
    <submittedName>
        <fullName evidence="4">BTB/POZ domain-containing protein 9-like isoform X2</fullName>
    </submittedName>
</protein>
<gene>
    <name evidence="4" type="primary">LOC6903403</name>
</gene>